<name>A0A5B9QQ41_9BACT</name>
<evidence type="ECO:0000256" key="1">
    <source>
        <dbReference type="SAM" id="MobiDB-lite"/>
    </source>
</evidence>
<dbReference type="EMBL" id="CP042914">
    <property type="protein sequence ID" value="QEG40029.1"/>
    <property type="molecule type" value="Genomic_DNA"/>
</dbReference>
<reference evidence="2 3" key="1">
    <citation type="submission" date="2019-08" db="EMBL/GenBank/DDBJ databases">
        <title>Deep-cultivation of Planctomycetes and their phenomic and genomic characterization uncovers novel biology.</title>
        <authorList>
            <person name="Wiegand S."/>
            <person name="Jogler M."/>
            <person name="Boedeker C."/>
            <person name="Pinto D."/>
            <person name="Vollmers J."/>
            <person name="Rivas-Marin E."/>
            <person name="Kohn T."/>
            <person name="Peeters S.H."/>
            <person name="Heuer A."/>
            <person name="Rast P."/>
            <person name="Oberbeckmann S."/>
            <person name="Bunk B."/>
            <person name="Jeske O."/>
            <person name="Meyerdierks A."/>
            <person name="Storesund J.E."/>
            <person name="Kallscheuer N."/>
            <person name="Luecker S."/>
            <person name="Lage O.M."/>
            <person name="Pohl T."/>
            <person name="Merkel B.J."/>
            <person name="Hornburger P."/>
            <person name="Mueller R.-W."/>
            <person name="Bruemmer F."/>
            <person name="Labrenz M."/>
            <person name="Spormann A.M."/>
            <person name="Op den Camp H."/>
            <person name="Overmann J."/>
            <person name="Amann R."/>
            <person name="Jetten M.S.M."/>
            <person name="Mascher T."/>
            <person name="Medema M.H."/>
            <person name="Devos D.P."/>
            <person name="Kaster A.-K."/>
            <person name="Ovreas L."/>
            <person name="Rohde M."/>
            <person name="Galperin M.Y."/>
            <person name="Jogler C."/>
        </authorList>
    </citation>
    <scope>NUCLEOTIDE SEQUENCE [LARGE SCALE GENOMIC DNA]</scope>
    <source>
        <strain evidence="2 3">UC8</strain>
    </source>
</reference>
<organism evidence="2 3">
    <name type="scientific">Roseimaritima ulvae</name>
    <dbReference type="NCBI Taxonomy" id="980254"/>
    <lineage>
        <taxon>Bacteria</taxon>
        <taxon>Pseudomonadati</taxon>
        <taxon>Planctomycetota</taxon>
        <taxon>Planctomycetia</taxon>
        <taxon>Pirellulales</taxon>
        <taxon>Pirellulaceae</taxon>
        <taxon>Roseimaritima</taxon>
    </lineage>
</organism>
<gene>
    <name evidence="2" type="ORF">UC8_20330</name>
</gene>
<dbReference type="KEGG" id="rul:UC8_20330"/>
<sequence>MENTSLPALEHENRGPVTLPLSYQQYETLRTD</sequence>
<feature type="region of interest" description="Disordered" evidence="1">
    <location>
        <begin position="1"/>
        <end position="32"/>
    </location>
</feature>
<proteinExistence type="predicted"/>
<keyword evidence="3" id="KW-1185">Reference proteome</keyword>
<accession>A0A5B9QQ41</accession>
<evidence type="ECO:0000313" key="2">
    <source>
        <dbReference type="EMBL" id="QEG40029.1"/>
    </source>
</evidence>
<dbReference type="Proteomes" id="UP000325286">
    <property type="component" value="Chromosome"/>
</dbReference>
<protein>
    <submittedName>
        <fullName evidence="2">Uncharacterized protein</fullName>
    </submittedName>
</protein>
<dbReference type="AlphaFoldDB" id="A0A5B9QQ41"/>
<evidence type="ECO:0000313" key="3">
    <source>
        <dbReference type="Proteomes" id="UP000325286"/>
    </source>
</evidence>
<feature type="compositionally biased region" description="Polar residues" evidence="1">
    <location>
        <begin position="21"/>
        <end position="32"/>
    </location>
</feature>